<comment type="caution">
    <text evidence="1">The sequence shown here is derived from an EMBL/GenBank/DDBJ whole genome shotgun (WGS) entry which is preliminary data.</text>
</comment>
<dbReference type="EMBL" id="SMAH01000020">
    <property type="protein sequence ID" value="TCS94083.1"/>
    <property type="molecule type" value="Genomic_DNA"/>
</dbReference>
<organism evidence="1 3">
    <name type="scientific">Tepidimonas ignava</name>
    <dbReference type="NCBI Taxonomy" id="114249"/>
    <lineage>
        <taxon>Bacteria</taxon>
        <taxon>Pseudomonadati</taxon>
        <taxon>Pseudomonadota</taxon>
        <taxon>Betaproteobacteria</taxon>
        <taxon>Burkholderiales</taxon>
        <taxon>Tepidimonas</taxon>
    </lineage>
</organism>
<dbReference type="Proteomes" id="UP000315577">
    <property type="component" value="Unassembled WGS sequence"/>
</dbReference>
<keyword evidence="4" id="KW-1185">Reference proteome</keyword>
<dbReference type="Proteomes" id="UP000295536">
    <property type="component" value="Unassembled WGS sequence"/>
</dbReference>
<evidence type="ECO:0000313" key="3">
    <source>
        <dbReference type="Proteomes" id="UP000295536"/>
    </source>
</evidence>
<reference evidence="2 4" key="2">
    <citation type="submission" date="2019-07" db="EMBL/GenBank/DDBJ databases">
        <title>Tepidimonas ignava SPS-1037 draft genome.</title>
        <authorList>
            <person name="Da Costa M.S."/>
            <person name="Froufe H.J.C."/>
            <person name="Egas C."/>
            <person name="Albuquerque L."/>
        </authorList>
    </citation>
    <scope>NUCLEOTIDE SEQUENCE [LARGE SCALE GENOMIC DNA]</scope>
    <source>
        <strain evidence="2 4">SPS-1037</strain>
    </source>
</reference>
<evidence type="ECO:0000313" key="2">
    <source>
        <dbReference type="EMBL" id="TSE18909.1"/>
    </source>
</evidence>
<evidence type="ECO:0000313" key="1">
    <source>
        <dbReference type="EMBL" id="TCS94083.1"/>
    </source>
</evidence>
<evidence type="ECO:0000313" key="4">
    <source>
        <dbReference type="Proteomes" id="UP000315577"/>
    </source>
</evidence>
<dbReference type="EMBL" id="VJNC01000020">
    <property type="protein sequence ID" value="TSE18909.1"/>
    <property type="molecule type" value="Genomic_DNA"/>
</dbReference>
<name>A0A4R3L392_9BURK</name>
<sequence>MCEYEHGAYDRFLDRQLDEYYVQYEPRNGLYEALIELGPISALMRYTVRGGVPNEVVGIFLDDAWCERTNQLELVEITGIVEMPDHALLAMADPARDALLQRIDFEVEDYDGPNDY</sequence>
<proteinExistence type="predicted"/>
<gene>
    <name evidence="1" type="ORF">EDC36_1205</name>
    <name evidence="2" type="ORF">Tigna_02356</name>
</gene>
<reference evidence="1 3" key="1">
    <citation type="submission" date="2019-03" db="EMBL/GenBank/DDBJ databases">
        <title>Genomic Encyclopedia of Type Strains, Phase IV (KMG-IV): sequencing the most valuable type-strain genomes for metagenomic binning, comparative biology and taxonomic classification.</title>
        <authorList>
            <person name="Goeker M."/>
        </authorList>
    </citation>
    <scope>NUCLEOTIDE SEQUENCE [LARGE SCALE GENOMIC DNA]</scope>
    <source>
        <strain evidence="1 3">DSM 12034</strain>
    </source>
</reference>
<protein>
    <submittedName>
        <fullName evidence="1">Uncharacterized protein</fullName>
    </submittedName>
</protein>
<dbReference type="AlphaFoldDB" id="A0A4R3L392"/>
<accession>A0A4R3L392</accession>